<name>A0ABX9KHZ3_9FUSO</name>
<dbReference type="Pfam" id="PF12801">
    <property type="entry name" value="Fer4_5"/>
    <property type="match status" value="2"/>
</dbReference>
<keyword evidence="4" id="KW-1185">Reference proteome</keyword>
<evidence type="ECO:0000256" key="1">
    <source>
        <dbReference type="SAM" id="Phobius"/>
    </source>
</evidence>
<evidence type="ECO:0000313" key="4">
    <source>
        <dbReference type="Proteomes" id="UP000263486"/>
    </source>
</evidence>
<dbReference type="EMBL" id="QUAJ01000008">
    <property type="protein sequence ID" value="REI41735.1"/>
    <property type="molecule type" value="Genomic_DNA"/>
</dbReference>
<feature type="transmembrane region" description="Helical" evidence="1">
    <location>
        <begin position="123"/>
        <end position="141"/>
    </location>
</feature>
<protein>
    <submittedName>
        <fullName evidence="3">4Fe-4S binding protein</fullName>
    </submittedName>
</protein>
<feature type="domain" description="4Fe-4S ferredoxin-type" evidence="2">
    <location>
        <begin position="125"/>
        <end position="161"/>
    </location>
</feature>
<organism evidence="3 4">
    <name type="scientific">Psychrilyobacter piezotolerans</name>
    <dbReference type="NCBI Taxonomy" id="2293438"/>
    <lineage>
        <taxon>Bacteria</taxon>
        <taxon>Fusobacteriati</taxon>
        <taxon>Fusobacteriota</taxon>
        <taxon>Fusobacteriia</taxon>
        <taxon>Fusobacteriales</taxon>
        <taxon>Fusobacteriaceae</taxon>
        <taxon>Psychrilyobacter</taxon>
    </lineage>
</organism>
<gene>
    <name evidence="3" type="ORF">DYH56_06215</name>
</gene>
<feature type="transmembrane region" description="Helical" evidence="1">
    <location>
        <begin position="93"/>
        <end position="111"/>
    </location>
</feature>
<keyword evidence="1" id="KW-0472">Membrane</keyword>
<dbReference type="RefSeq" id="WP_114642003.1">
    <property type="nucleotide sequence ID" value="NZ_JAACIO010000008.1"/>
</dbReference>
<evidence type="ECO:0000259" key="2">
    <source>
        <dbReference type="Pfam" id="PF12801"/>
    </source>
</evidence>
<feature type="transmembrane region" description="Helical" evidence="1">
    <location>
        <begin position="20"/>
        <end position="51"/>
    </location>
</feature>
<keyword evidence="1" id="KW-0812">Transmembrane</keyword>
<dbReference type="Proteomes" id="UP000263486">
    <property type="component" value="Unassembled WGS sequence"/>
</dbReference>
<reference evidence="3 4" key="1">
    <citation type="submission" date="2018-08" db="EMBL/GenBank/DDBJ databases">
        <title>Draft genome sequence of Psychrilyobacter sp. strain SD5 isolated from Black Sea water.</title>
        <authorList>
            <person name="Yadav S."/>
            <person name="Villanueva L."/>
            <person name="Damste J.S.S."/>
        </authorList>
    </citation>
    <scope>NUCLEOTIDE SEQUENCE [LARGE SCALE GENOMIC DNA]</scope>
    <source>
        <strain evidence="3 4">SD5</strain>
    </source>
</reference>
<feature type="domain" description="4Fe-4S ferredoxin-type" evidence="2">
    <location>
        <begin position="39"/>
        <end position="79"/>
    </location>
</feature>
<evidence type="ECO:0000313" key="3">
    <source>
        <dbReference type="EMBL" id="REI41735.1"/>
    </source>
</evidence>
<proteinExistence type="predicted"/>
<keyword evidence="1" id="KW-1133">Transmembrane helix</keyword>
<comment type="caution">
    <text evidence="3">The sequence shown here is derived from an EMBL/GenBank/DDBJ whole genome shotgun (WGS) entry which is preliminary data.</text>
</comment>
<dbReference type="InterPro" id="IPR017896">
    <property type="entry name" value="4Fe4S_Fe-S-bd"/>
</dbReference>
<sequence length="172" mass="19369">MFSEKLIKSSQWKKNFYEKYTWIIFLLMWILPLIDIRFGILGLISMTMAVILSLFSKGKPHCAYFCPRGGGLQKLLRRFSLGLKTPEFLNNKVVRYGFTIFLTIKVVLGIISAENIYDLGSAMYFGFVATSILAITMGLLIKPRVYCGQLCHAGNIAGLINTIKKQGDVASR</sequence>
<accession>A0ABX9KHZ3</accession>